<dbReference type="RefSeq" id="WP_006113149.1">
    <property type="nucleotide sequence ID" value="NZ_AOJL01000032.1"/>
</dbReference>
<dbReference type="CDD" id="cd01120">
    <property type="entry name" value="RecA-like_superfamily"/>
    <property type="match status" value="1"/>
</dbReference>
<dbReference type="AlphaFoldDB" id="M0EJE5"/>
<evidence type="ECO:0000313" key="3">
    <source>
        <dbReference type="Proteomes" id="UP000011509"/>
    </source>
</evidence>
<proteinExistence type="predicted"/>
<name>M0EJE5_9EURY</name>
<accession>M0EJE5</accession>
<dbReference type="Proteomes" id="UP000011509">
    <property type="component" value="Unassembled WGS sequence"/>
</dbReference>
<feature type="compositionally biased region" description="Acidic residues" evidence="1">
    <location>
        <begin position="372"/>
        <end position="381"/>
    </location>
</feature>
<evidence type="ECO:0000256" key="1">
    <source>
        <dbReference type="SAM" id="MobiDB-lite"/>
    </source>
</evidence>
<evidence type="ECO:0000313" key="2">
    <source>
        <dbReference type="EMBL" id="ELZ47885.1"/>
    </source>
</evidence>
<dbReference type="OrthoDB" id="192786at2157"/>
<comment type="caution">
    <text evidence="2">The sequence shown here is derived from an EMBL/GenBank/DDBJ whole genome shotgun (WGS) entry which is preliminary data.</text>
</comment>
<reference evidence="2 3" key="1">
    <citation type="journal article" date="2014" name="PLoS Genet.">
        <title>Phylogenetically driven sequencing of extremely halophilic archaea reveals strategies for static and dynamic osmo-response.</title>
        <authorList>
            <person name="Becker E.A."/>
            <person name="Seitzer P.M."/>
            <person name="Tritt A."/>
            <person name="Larsen D."/>
            <person name="Krusor M."/>
            <person name="Yao A.I."/>
            <person name="Wu D."/>
            <person name="Madern D."/>
            <person name="Eisen J.A."/>
            <person name="Darling A.E."/>
            <person name="Facciotti M.T."/>
        </authorList>
    </citation>
    <scope>NUCLEOTIDE SEQUENCE [LARGE SCALE GENOMIC DNA]</scope>
    <source>
        <strain evidence="2 3">DSM 10284</strain>
    </source>
</reference>
<feature type="region of interest" description="Disordered" evidence="1">
    <location>
        <begin position="306"/>
        <end position="386"/>
    </location>
</feature>
<keyword evidence="3" id="KW-1185">Reference proteome</keyword>
<sequence length="458" mass="49903">MSDYQTAKTADEIRGGEIDANIDSVLSDEHPVANMMLAAERAGIDDEGSPLYALLSRASTSHTLRKARKQGHAPTLNAATGLGESSVEATGYDLLVNRLTPAAQQILVKGPKGSGKTVFVLDAAKRLYAEFDGDLEIATNIKGPDEHPAVTFVETMSEMLEWVRDTPGEKLVIGDEWSTTMNANAHPGGDVRQTVSRFINALRKGRGGSTRLMIVGHEHDTDIASILRTQSDVVIEKAGKADDGLADRAHIYAGWDDYVTGDEEFTLRGLQDVDDASIWGADTNYFAYFEPDLDSPREQIRRGKLIEDWQQYQDRDDADDPDGTGEDRRVKCRGTNKRGERCGTTHVTHESGYCQTHRHQWNGDPDPRLTDSSDDDDGDVTDDARRATPLEGLAGVLKATQAVTGEREGDDDDEALIAAALQADSPGDVGDVVNRHRAERMAEQIISGGEDDANEVVN</sequence>
<protein>
    <submittedName>
        <fullName evidence="2">Uncharacterized protein</fullName>
    </submittedName>
</protein>
<gene>
    <name evidence="2" type="ORF">C464_08185</name>
</gene>
<feature type="compositionally biased region" description="Basic and acidic residues" evidence="1">
    <location>
        <begin position="337"/>
        <end position="349"/>
    </location>
</feature>
<dbReference type="EMBL" id="AOJL01000032">
    <property type="protein sequence ID" value="ELZ47885.1"/>
    <property type="molecule type" value="Genomic_DNA"/>
</dbReference>
<dbReference type="STRING" id="1227466.C464_08185"/>
<dbReference type="PATRIC" id="fig|1227466.3.peg.1647"/>
<organism evidence="2 3">
    <name type="scientific">Halorubrum coriense DSM 10284</name>
    <dbReference type="NCBI Taxonomy" id="1227466"/>
    <lineage>
        <taxon>Archaea</taxon>
        <taxon>Methanobacteriati</taxon>
        <taxon>Methanobacteriota</taxon>
        <taxon>Stenosarchaea group</taxon>
        <taxon>Halobacteria</taxon>
        <taxon>Halobacteriales</taxon>
        <taxon>Haloferacaceae</taxon>
        <taxon>Halorubrum</taxon>
    </lineage>
</organism>